<feature type="chain" id="PRO_5021435276" description="DUF1996 domain-containing protein" evidence="1">
    <location>
        <begin position="16"/>
        <end position="355"/>
    </location>
</feature>
<feature type="domain" description="DUF1996" evidence="2">
    <location>
        <begin position="41"/>
        <end position="294"/>
    </location>
</feature>
<dbReference type="InParanoid" id="A0A507B495"/>
<keyword evidence="4" id="KW-1185">Reference proteome</keyword>
<dbReference type="PANTHER" id="PTHR43662:SF6">
    <property type="entry name" value="DUF1996 DOMAIN-CONTAINING PROTEIN"/>
    <property type="match status" value="1"/>
</dbReference>
<dbReference type="STRING" id="1093900.A0A507B495"/>
<feature type="signal peptide" evidence="1">
    <location>
        <begin position="1"/>
        <end position="15"/>
    </location>
</feature>
<dbReference type="GeneID" id="41973452"/>
<keyword evidence="1" id="KW-0732">Signal</keyword>
<name>A0A507B495_9PEZI</name>
<reference evidence="3 4" key="1">
    <citation type="submission" date="2019-06" db="EMBL/GenBank/DDBJ databases">
        <title>Draft genome sequence of the filamentous fungus Phialemoniopsis curvata isolated from diesel fuel.</title>
        <authorList>
            <person name="Varaljay V.A."/>
            <person name="Lyon W.J."/>
            <person name="Crouch A.L."/>
            <person name="Drake C.E."/>
            <person name="Hollomon J.M."/>
            <person name="Nadeau L.J."/>
            <person name="Nunn H.S."/>
            <person name="Stevenson B.S."/>
            <person name="Bojanowski C.L."/>
            <person name="Crookes-Goodson W.J."/>
        </authorList>
    </citation>
    <scope>NUCLEOTIDE SEQUENCE [LARGE SCALE GENOMIC DNA]</scope>
    <source>
        <strain evidence="3 4">D216</strain>
    </source>
</reference>
<organism evidence="3 4">
    <name type="scientific">Thyridium curvatum</name>
    <dbReference type="NCBI Taxonomy" id="1093900"/>
    <lineage>
        <taxon>Eukaryota</taxon>
        <taxon>Fungi</taxon>
        <taxon>Dikarya</taxon>
        <taxon>Ascomycota</taxon>
        <taxon>Pezizomycotina</taxon>
        <taxon>Sordariomycetes</taxon>
        <taxon>Sordariomycetidae</taxon>
        <taxon>Thyridiales</taxon>
        <taxon>Thyridiaceae</taxon>
        <taxon>Thyridium</taxon>
    </lineage>
</organism>
<evidence type="ECO:0000313" key="3">
    <source>
        <dbReference type="EMBL" id="TPX13534.1"/>
    </source>
</evidence>
<evidence type="ECO:0000256" key="1">
    <source>
        <dbReference type="SAM" id="SignalP"/>
    </source>
</evidence>
<evidence type="ECO:0000259" key="2">
    <source>
        <dbReference type="Pfam" id="PF09362"/>
    </source>
</evidence>
<dbReference type="AlphaFoldDB" id="A0A507B495"/>
<gene>
    <name evidence="3" type="ORF">E0L32_006005</name>
</gene>
<proteinExistence type="predicted"/>
<comment type="caution">
    <text evidence="3">The sequence shown here is derived from an EMBL/GenBank/DDBJ whole genome shotgun (WGS) entry which is preliminary data.</text>
</comment>
<dbReference type="EMBL" id="SKBQ01000033">
    <property type="protein sequence ID" value="TPX13534.1"/>
    <property type="molecule type" value="Genomic_DNA"/>
</dbReference>
<evidence type="ECO:0000313" key="4">
    <source>
        <dbReference type="Proteomes" id="UP000319257"/>
    </source>
</evidence>
<dbReference type="InterPro" id="IPR018535">
    <property type="entry name" value="DUF1996"/>
</dbReference>
<protein>
    <recommendedName>
        <fullName evidence="2">DUF1996 domain-containing protein</fullName>
    </recommendedName>
</protein>
<dbReference type="RefSeq" id="XP_030995245.1">
    <property type="nucleotide sequence ID" value="XM_031140590.1"/>
</dbReference>
<dbReference type="OrthoDB" id="74764at2759"/>
<dbReference type="Proteomes" id="UP000319257">
    <property type="component" value="Unassembled WGS sequence"/>
</dbReference>
<dbReference type="PANTHER" id="PTHR43662">
    <property type="match status" value="1"/>
</dbReference>
<accession>A0A507B495</accession>
<dbReference type="Pfam" id="PF09362">
    <property type="entry name" value="DUF1996"/>
    <property type="match status" value="1"/>
</dbReference>
<sequence>MFWVSLLALGATVQAVPQRGGAGGLSMLRFGCAQSVIDRIDPLVDPGKIPSPHVHQVVGGNAFNASMASTDVSNLASCTTCTFAEDFSNYWTAAVYFRARNGSYKRVPQMPNQQIGNADGGVTVYYTATEKVTAFKPGFRMFSGDAMRQKSAGLGRNMQSCYRCFPGPNFQANTQSPCMDPKIDSEDFPKTPCPGGIRSSVIFPICWDGKNLDSPNHIDHVSPPVGGPASFAVVNGKCPASHPVKIPQVHYEIVWDTRMFANKADWPEDGSQPLVLSNGDTTGYSQHGDYVFGWKGDSLQKAMDGKCFGPSCNGLKTQAFPAANKCTLKSQVSENMDGWLDKLPGQGMSMSGMVF</sequence>